<dbReference type="PRINTS" id="PR00476">
    <property type="entry name" value="PHFRCTKINASE"/>
</dbReference>
<dbReference type="InterPro" id="IPR022953">
    <property type="entry name" value="ATP_PFK"/>
</dbReference>
<dbReference type="OrthoDB" id="537915at2759"/>
<dbReference type="GO" id="GO:0047334">
    <property type="term" value="F:diphosphate-fructose-6-phosphate 1-phosphotransferase activity"/>
    <property type="evidence" value="ECO:0007669"/>
    <property type="project" value="UniProtKB-EC"/>
</dbReference>
<dbReference type="GO" id="GO:0006002">
    <property type="term" value="P:fructose 6-phosphate metabolic process"/>
    <property type="evidence" value="ECO:0007669"/>
    <property type="project" value="InterPro"/>
</dbReference>
<reference evidence="11 13" key="1">
    <citation type="submission" date="2015-02" db="EMBL/GenBank/DDBJ databases">
        <authorList>
            <person name="Chooi Y.-H."/>
        </authorList>
    </citation>
    <scope>NUCLEOTIDE SEQUENCE [LARGE SCALE GENOMIC DNA]</scope>
    <source>
        <strain evidence="11">E3</strain>
    </source>
</reference>
<comment type="cofactor">
    <cofactor evidence="1">
        <name>Mg(2+)</name>
        <dbReference type="ChEBI" id="CHEBI:18420"/>
    </cofactor>
</comment>
<dbReference type="EMBL" id="CDSF01000013">
    <property type="protein sequence ID" value="CEO95177.1"/>
    <property type="molecule type" value="Genomic_DNA"/>
</dbReference>
<evidence type="ECO:0000256" key="4">
    <source>
        <dbReference type="ARBA" id="ARBA00022679"/>
    </source>
</evidence>
<accession>A0A0G4IJB8</accession>
<evidence type="ECO:0000256" key="2">
    <source>
        <dbReference type="ARBA" id="ARBA00003138"/>
    </source>
</evidence>
<dbReference type="GO" id="GO:0009749">
    <property type="term" value="P:response to glucose"/>
    <property type="evidence" value="ECO:0007669"/>
    <property type="project" value="TreeGrafter"/>
</dbReference>
<dbReference type="Gene3D" id="3.40.50.450">
    <property type="match status" value="1"/>
</dbReference>
<keyword evidence="5" id="KW-0479">Metal-binding</keyword>
<evidence type="ECO:0000256" key="7">
    <source>
        <dbReference type="ARBA" id="ARBA00022842"/>
    </source>
</evidence>
<keyword evidence="4" id="KW-0808">Transferase</keyword>
<dbReference type="InterPro" id="IPR035966">
    <property type="entry name" value="PKF_sf"/>
</dbReference>
<keyword evidence="12" id="KW-0496">Mitochondrion</keyword>
<dbReference type="InterPro" id="IPR011403">
    <property type="entry name" value="PPi-PFK_TM0289"/>
</dbReference>
<keyword evidence="6" id="KW-0418">Kinase</keyword>
<proteinExistence type="predicted"/>
<dbReference type="PANTHER" id="PTHR43650">
    <property type="entry name" value="PYROPHOSPHATE--FRUCTOSE 6-PHOSPHATE 1-PHOSPHOTRANSFERASE"/>
    <property type="match status" value="1"/>
</dbReference>
<dbReference type="Gene3D" id="3.40.50.460">
    <property type="entry name" value="Phosphofructokinase domain"/>
    <property type="match status" value="1"/>
</dbReference>
<organism evidence="11 13">
    <name type="scientific">Plasmodiophora brassicae</name>
    <name type="common">Clubroot disease agent</name>
    <dbReference type="NCBI Taxonomy" id="37360"/>
    <lineage>
        <taxon>Eukaryota</taxon>
        <taxon>Sar</taxon>
        <taxon>Rhizaria</taxon>
        <taxon>Endomyxa</taxon>
        <taxon>Phytomyxea</taxon>
        <taxon>Plasmodiophorida</taxon>
        <taxon>Plasmodiophoridae</taxon>
        <taxon>Plasmodiophora</taxon>
    </lineage>
</organism>
<evidence type="ECO:0000313" key="11">
    <source>
        <dbReference type="EMBL" id="CEO95177.1"/>
    </source>
</evidence>
<dbReference type="SUPFAM" id="SSF53784">
    <property type="entry name" value="Phosphofructokinase"/>
    <property type="match status" value="1"/>
</dbReference>
<evidence type="ECO:0000256" key="9">
    <source>
        <dbReference type="ARBA" id="ARBA00048072"/>
    </source>
</evidence>
<keyword evidence="3" id="KW-0963">Cytoplasm</keyword>
<comment type="function">
    <text evidence="2">Catalyzes the phosphorylation of D-fructose 6-phosphate, the first committing step of glycolysis. Uses inorganic phosphate (PPi) as phosphoryl donor instead of ATP like common ATP-dependent phosphofructokinases (ATP-PFKs), which renders the reaction reversible, and can thus function both in glycolysis and gluconeogenesis. Consistently, PPi-PFK can replace the enzymes of both the forward (ATP-PFK) and reverse (fructose-bisphosphatase (FBPase)) reactions.</text>
</comment>
<evidence type="ECO:0000256" key="3">
    <source>
        <dbReference type="ARBA" id="ARBA00022490"/>
    </source>
</evidence>
<evidence type="ECO:0000313" key="12">
    <source>
        <dbReference type="EMBL" id="SPQ96373.1"/>
    </source>
</evidence>
<keyword evidence="8" id="KW-0324">Glycolysis</keyword>
<evidence type="ECO:0000256" key="6">
    <source>
        <dbReference type="ARBA" id="ARBA00022777"/>
    </source>
</evidence>
<dbReference type="AlphaFoldDB" id="A0A0G4IJB8"/>
<dbReference type="EMBL" id="OVEO01000005">
    <property type="protein sequence ID" value="SPQ96373.1"/>
    <property type="molecule type" value="Genomic_DNA"/>
</dbReference>
<name>A0A0G4IJB8_PLABS</name>
<protein>
    <recommendedName>
        <fullName evidence="10">Phosphofructokinase domain-containing protein</fullName>
    </recommendedName>
</protein>
<evidence type="ECO:0000313" key="13">
    <source>
        <dbReference type="Proteomes" id="UP000039324"/>
    </source>
</evidence>
<evidence type="ECO:0000256" key="8">
    <source>
        <dbReference type="ARBA" id="ARBA00023152"/>
    </source>
</evidence>
<dbReference type="STRING" id="37360.A0A0G4IJB8"/>
<dbReference type="GO" id="GO:0046872">
    <property type="term" value="F:metal ion binding"/>
    <property type="evidence" value="ECO:0007669"/>
    <property type="project" value="UniProtKB-KW"/>
</dbReference>
<dbReference type="Proteomes" id="UP000039324">
    <property type="component" value="Unassembled WGS sequence"/>
</dbReference>
<gene>
    <name evidence="11" type="ORF">PBRA_003943</name>
    <name evidence="12" type="ORF">PLBR_LOCUS3588</name>
</gene>
<dbReference type="UniPathway" id="UPA00109">
    <property type="reaction ID" value="UER00182"/>
</dbReference>
<dbReference type="PIRSF" id="PIRSF036482">
    <property type="entry name" value="PPi_PFK_TM0289"/>
    <property type="match status" value="1"/>
</dbReference>
<dbReference type="OMA" id="TTARSHE"/>
<dbReference type="GO" id="GO:0005829">
    <property type="term" value="C:cytosol"/>
    <property type="evidence" value="ECO:0007669"/>
    <property type="project" value="TreeGrafter"/>
</dbReference>
<keyword evidence="13" id="KW-1185">Reference proteome</keyword>
<dbReference type="Proteomes" id="UP000290189">
    <property type="component" value="Unassembled WGS sequence"/>
</dbReference>
<evidence type="ECO:0000313" key="14">
    <source>
        <dbReference type="Proteomes" id="UP000290189"/>
    </source>
</evidence>
<evidence type="ECO:0000256" key="5">
    <source>
        <dbReference type="ARBA" id="ARBA00022723"/>
    </source>
</evidence>
<geneLocation type="mitochondrion" evidence="12"/>
<dbReference type="InterPro" id="IPR000023">
    <property type="entry name" value="Phosphofructokinase_dom"/>
</dbReference>
<sequence length="411" mass="44236">MDIRSSVLAILVGGSPAPGINSVISAVALEAINSGLDVVGIKRGFKRIRMGQTSGCWIPLTVANVSSIHSIAGSILFTSKAQLTEPQEVDNTLRSLEYLRVRYLVTIGGVETAHSAHLLSMGAKTAAFDLSIVHVPKTVYNDLPMPAECITFGFSTARDTGLALCQNYRVDAKTLGRWYLITVIGQRAGHLAEGIGKGAAATVTLIPEEFKEGEFNFKTIVDIIEASMIKRLATGRDYGIVVLTEGLVGILPETEVRELFGSVMDGYSSLSKVVRDHVYGRLKAKGVDLTVVPSNIGSEIRSAPPNSTDINLARDLGYGAARYLIAGSSGGMVGLKGGSIVIFDLEGVRMSDGHYHIRPVDLHSGSYEVAIKYQIRLLKSDLDDAELVKKMSDACHLDPSEFVRRFSHIAM</sequence>
<evidence type="ECO:0000256" key="1">
    <source>
        <dbReference type="ARBA" id="ARBA00001946"/>
    </source>
</evidence>
<dbReference type="PANTHER" id="PTHR43650:SF1">
    <property type="entry name" value="PYROPHOSPHATE--FRUCTOSE 6-PHOSPHATE 1-PHOSPHOTRANSFERASE SUBUNIT BETA 2"/>
    <property type="match status" value="1"/>
</dbReference>
<feature type="domain" description="Phosphofructokinase" evidence="10">
    <location>
        <begin position="8"/>
        <end position="322"/>
    </location>
</feature>
<dbReference type="Pfam" id="PF00365">
    <property type="entry name" value="PFK"/>
    <property type="match status" value="1"/>
</dbReference>
<comment type="catalytic activity">
    <reaction evidence="9">
        <text>beta-D-fructose 6-phosphate + diphosphate = beta-D-fructose 1,6-bisphosphate + phosphate + H(+)</text>
        <dbReference type="Rhea" id="RHEA:13613"/>
        <dbReference type="ChEBI" id="CHEBI:15378"/>
        <dbReference type="ChEBI" id="CHEBI:32966"/>
        <dbReference type="ChEBI" id="CHEBI:33019"/>
        <dbReference type="ChEBI" id="CHEBI:43474"/>
        <dbReference type="ChEBI" id="CHEBI:57634"/>
        <dbReference type="EC" id="2.7.1.90"/>
    </reaction>
</comment>
<evidence type="ECO:0000259" key="10">
    <source>
        <dbReference type="Pfam" id="PF00365"/>
    </source>
</evidence>
<dbReference type="GO" id="GO:0003872">
    <property type="term" value="F:6-phosphofructokinase activity"/>
    <property type="evidence" value="ECO:0007669"/>
    <property type="project" value="InterPro"/>
</dbReference>
<keyword evidence="7" id="KW-0460">Magnesium</keyword>
<reference evidence="12 14" key="2">
    <citation type="submission" date="2018-03" db="EMBL/GenBank/DDBJ databases">
        <authorList>
            <person name="Fogelqvist J."/>
        </authorList>
    </citation>
    <scope>NUCLEOTIDE SEQUENCE [LARGE SCALE GENOMIC DNA]</scope>
</reference>